<proteinExistence type="predicted"/>
<feature type="compositionally biased region" description="Low complexity" evidence="1">
    <location>
        <begin position="189"/>
        <end position="202"/>
    </location>
</feature>
<name>A0A8S0WVF6_CYCAE</name>
<accession>A0A8S0WVF6</accession>
<feature type="compositionally biased region" description="Low complexity" evidence="1">
    <location>
        <begin position="313"/>
        <end position="327"/>
    </location>
</feature>
<organism evidence="2 3">
    <name type="scientific">Cyclocybe aegerita</name>
    <name type="common">Black poplar mushroom</name>
    <name type="synonym">Agrocybe aegerita</name>
    <dbReference type="NCBI Taxonomy" id="1973307"/>
    <lineage>
        <taxon>Eukaryota</taxon>
        <taxon>Fungi</taxon>
        <taxon>Dikarya</taxon>
        <taxon>Basidiomycota</taxon>
        <taxon>Agaricomycotina</taxon>
        <taxon>Agaricomycetes</taxon>
        <taxon>Agaricomycetidae</taxon>
        <taxon>Agaricales</taxon>
        <taxon>Agaricineae</taxon>
        <taxon>Bolbitiaceae</taxon>
        <taxon>Cyclocybe</taxon>
    </lineage>
</organism>
<feature type="region of interest" description="Disordered" evidence="1">
    <location>
        <begin position="450"/>
        <end position="469"/>
    </location>
</feature>
<feature type="compositionally biased region" description="Basic and acidic residues" evidence="1">
    <location>
        <begin position="1"/>
        <end position="23"/>
    </location>
</feature>
<feature type="compositionally biased region" description="Acidic residues" evidence="1">
    <location>
        <begin position="262"/>
        <end position="271"/>
    </location>
</feature>
<reference evidence="2 3" key="1">
    <citation type="submission" date="2020-01" db="EMBL/GenBank/DDBJ databases">
        <authorList>
            <person name="Gupta K D."/>
        </authorList>
    </citation>
    <scope>NUCLEOTIDE SEQUENCE [LARGE SCALE GENOMIC DNA]</scope>
</reference>
<feature type="compositionally biased region" description="Polar residues" evidence="1">
    <location>
        <begin position="328"/>
        <end position="343"/>
    </location>
</feature>
<keyword evidence="3" id="KW-1185">Reference proteome</keyword>
<evidence type="ECO:0000256" key="1">
    <source>
        <dbReference type="SAM" id="MobiDB-lite"/>
    </source>
</evidence>
<gene>
    <name evidence="2" type="ORF">AAE3_LOCUS8953</name>
</gene>
<feature type="compositionally biased region" description="Low complexity" evidence="1">
    <location>
        <begin position="153"/>
        <end position="165"/>
    </location>
</feature>
<dbReference type="Proteomes" id="UP000467700">
    <property type="component" value="Unassembled WGS sequence"/>
</dbReference>
<feature type="region of interest" description="Disordered" evidence="1">
    <location>
        <begin position="188"/>
        <end position="271"/>
    </location>
</feature>
<feature type="region of interest" description="Disordered" evidence="1">
    <location>
        <begin position="146"/>
        <end position="165"/>
    </location>
</feature>
<feature type="region of interest" description="Disordered" evidence="1">
    <location>
        <begin position="1"/>
        <end position="117"/>
    </location>
</feature>
<evidence type="ECO:0000313" key="3">
    <source>
        <dbReference type="Proteomes" id="UP000467700"/>
    </source>
</evidence>
<dbReference type="AlphaFoldDB" id="A0A8S0WVF6"/>
<feature type="compositionally biased region" description="Polar residues" evidence="1">
    <location>
        <begin position="416"/>
        <end position="434"/>
    </location>
</feature>
<comment type="caution">
    <text evidence="2">The sequence shown here is derived from an EMBL/GenBank/DDBJ whole genome shotgun (WGS) entry which is preliminary data.</text>
</comment>
<evidence type="ECO:0000313" key="2">
    <source>
        <dbReference type="EMBL" id="CAA7266716.1"/>
    </source>
</evidence>
<dbReference type="EMBL" id="CACVBS010000056">
    <property type="protein sequence ID" value="CAA7266716.1"/>
    <property type="molecule type" value="Genomic_DNA"/>
</dbReference>
<sequence length="469" mass="49314">MGSDIEAQHELHGDDNERPHEEHGEEEESESERAEHEDQVGLLSVPHSPRTSLVGGSRVSLANSSSSGHGSGEARSRTHSSFSAHSSRSRHSSTRAHSRPRTLSSQAPSVRERAESLGTSMRSFIQGAAAQLDAVMRGATGPAAGLGVGIGGLSSSRPRSRVNSSMARLEEDVVYSPRVTEMGERMRDASGSSASSGEHAGAVPMNHLVGRARREVEGEGYSSSGGTHSRSGSESINGENYTFGRPVAFMRPSEQHPPPMVEVEEERDDDEIVLVQRSTGSAGRGTPAARSVPIASRMDDQAQAQAHASGEPQSLSTSISGSYYSQQPTERTVSPTTHDAGQQPSNSPSPPHSADHSPERQGVNIPWSPQRFLAPPNQRSLHHHAHDEGTASSGSPPDISTAAGSFVTAPATIEGATTTTESSGQRTVSSSWDTNVPGVGMALRRGDVGGMVERPGEDMGAAAGGWRVV</sequence>
<protein>
    <submittedName>
        <fullName evidence="2">Uncharacterized protein</fullName>
    </submittedName>
</protein>
<dbReference type="OrthoDB" id="10450511at2759"/>
<feature type="region of interest" description="Disordered" evidence="1">
    <location>
        <begin position="298"/>
        <end position="403"/>
    </location>
</feature>
<feature type="region of interest" description="Disordered" evidence="1">
    <location>
        <begin position="416"/>
        <end position="440"/>
    </location>
</feature>
<feature type="compositionally biased region" description="Basic residues" evidence="1">
    <location>
        <begin position="87"/>
        <end position="100"/>
    </location>
</feature>
<feature type="compositionally biased region" description="Low complexity" evidence="1">
    <location>
        <begin position="219"/>
        <end position="235"/>
    </location>
</feature>